<dbReference type="OrthoDB" id="6400394at2"/>
<protein>
    <recommendedName>
        <fullName evidence="3">Antitermination protein NusG</fullName>
    </recommendedName>
</protein>
<sequence>MIWKLLLMLAVLFTAYQMVRRYWRNAVGIEMPLATAPPEMRRLAAAVLIVMGLGTAVQFILSWQHRHEVIQVQVVNANTGQLTLYQVQRGSIDGRYFRTIDGREMRMADVERMIILPAETND</sequence>
<evidence type="ECO:0008006" key="3">
    <source>
        <dbReference type="Google" id="ProtNLM"/>
    </source>
</evidence>
<reference evidence="1 2" key="1">
    <citation type="submission" date="2018-01" db="EMBL/GenBank/DDBJ databases">
        <title>The complete genome sequence of Chromatium okenii LaCa, a purple sulfur bacterium with a turbulent life.</title>
        <authorList>
            <person name="Luedin S.M."/>
            <person name="Liechti N."/>
            <person name="Storelli N."/>
            <person name="Danza F."/>
            <person name="Wittwer M."/>
            <person name="Pothier J.F."/>
            <person name="Tonolla M.A."/>
        </authorList>
    </citation>
    <scope>NUCLEOTIDE SEQUENCE [LARGE SCALE GENOMIC DNA]</scope>
    <source>
        <strain evidence="1 2">LaCa</strain>
    </source>
</reference>
<dbReference type="AlphaFoldDB" id="A0A2S7XSD3"/>
<keyword evidence="2" id="KW-1185">Reference proteome</keyword>
<comment type="caution">
    <text evidence="1">The sequence shown here is derived from an EMBL/GenBank/DDBJ whole genome shotgun (WGS) entry which is preliminary data.</text>
</comment>
<name>A0A2S7XSD3_9GAMM</name>
<gene>
    <name evidence="1" type="ORF">CXB77_07605</name>
</gene>
<proteinExistence type="predicted"/>
<dbReference type="EMBL" id="PPGH01000034">
    <property type="protein sequence ID" value="PQJ96649.1"/>
    <property type="molecule type" value="Genomic_DNA"/>
</dbReference>
<dbReference type="Proteomes" id="UP000239936">
    <property type="component" value="Unassembled WGS sequence"/>
</dbReference>
<evidence type="ECO:0000313" key="2">
    <source>
        <dbReference type="Proteomes" id="UP000239936"/>
    </source>
</evidence>
<organism evidence="1 2">
    <name type="scientific">Chromatium okenii</name>
    <dbReference type="NCBI Taxonomy" id="61644"/>
    <lineage>
        <taxon>Bacteria</taxon>
        <taxon>Pseudomonadati</taxon>
        <taxon>Pseudomonadota</taxon>
        <taxon>Gammaproteobacteria</taxon>
        <taxon>Chromatiales</taxon>
        <taxon>Chromatiaceae</taxon>
        <taxon>Chromatium</taxon>
    </lineage>
</organism>
<accession>A0A2S7XSD3</accession>
<evidence type="ECO:0000313" key="1">
    <source>
        <dbReference type="EMBL" id="PQJ96649.1"/>
    </source>
</evidence>